<accession>A0A367ZW90</accession>
<evidence type="ECO:0000256" key="1">
    <source>
        <dbReference type="SAM" id="Phobius"/>
    </source>
</evidence>
<dbReference type="AlphaFoldDB" id="A0A367ZW90"/>
<dbReference type="Proteomes" id="UP000252355">
    <property type="component" value="Unassembled WGS sequence"/>
</dbReference>
<keyword evidence="1" id="KW-0472">Membrane</keyword>
<evidence type="ECO:0000313" key="2">
    <source>
        <dbReference type="EMBL" id="RCK81622.1"/>
    </source>
</evidence>
<gene>
    <name evidence="2" type="ORF">OZSIB_0756</name>
</gene>
<keyword evidence="1" id="KW-0812">Transmembrane</keyword>
<reference evidence="2 3" key="1">
    <citation type="submission" date="2018-05" db="EMBL/GenBank/DDBJ databases">
        <title>A metagenomic window into the 2 km-deep terrestrial subsurface aquifer revealed taxonomically and functionally diverse microbial community comprising novel uncultured bacterial lineages.</title>
        <authorList>
            <person name="Kadnikov V.V."/>
            <person name="Mardanov A.V."/>
            <person name="Beletsky A.V."/>
            <person name="Banks D."/>
            <person name="Pimenov N.V."/>
            <person name="Frank Y.A."/>
            <person name="Karnachuk O.V."/>
            <person name="Ravin N.V."/>
        </authorList>
    </citation>
    <scope>NUCLEOTIDE SEQUENCE [LARGE SCALE GENOMIC DNA]</scope>
    <source>
        <strain evidence="2">BY5</strain>
    </source>
</reference>
<organism evidence="2 3">
    <name type="scientific">Candidatus Ozemobacter sibiricus</name>
    <dbReference type="NCBI Taxonomy" id="2268124"/>
    <lineage>
        <taxon>Bacteria</taxon>
        <taxon>Candidatus Ozemobacteria</taxon>
        <taxon>Candidatus Ozemobacterales</taxon>
        <taxon>Candidatus Ozemobacteraceae</taxon>
        <taxon>Candidatus Ozemobacter</taxon>
    </lineage>
</organism>
<dbReference type="EMBL" id="QOQW01000001">
    <property type="protein sequence ID" value="RCK81622.1"/>
    <property type="molecule type" value="Genomic_DNA"/>
</dbReference>
<sequence>MRNQVEGGFTLAEVVTVALLASLILIPAYRLLSTGVNTSVQGMHQIDLVLEARRVIRQIHADLKSSCLELDPSRRYTLLDFLRIQRPATGNLEGTSYEFFAFPLHADVEQVISAQVTTGVAPRLANRITYRIERGPGPLFRLIREEKANPLLGGPDRRSVLTQRLNQLLIVPTEIKTPAGDAQWVFQVTLQLGEIRSTPQAQAAPSRPALVTTDRTKGVLLADFFDVVSSEFFQAMWNQECVNRNWHTVIRTP</sequence>
<name>A0A367ZW90_9BACT</name>
<proteinExistence type="predicted"/>
<evidence type="ECO:0008006" key="4">
    <source>
        <dbReference type="Google" id="ProtNLM"/>
    </source>
</evidence>
<feature type="transmembrane region" description="Helical" evidence="1">
    <location>
        <begin position="7"/>
        <end position="29"/>
    </location>
</feature>
<protein>
    <recommendedName>
        <fullName evidence="4">Prepilin-type N-terminal cleavage/methylation domain-containing protein</fullName>
    </recommendedName>
</protein>
<keyword evidence="1" id="KW-1133">Transmembrane helix</keyword>
<evidence type="ECO:0000313" key="3">
    <source>
        <dbReference type="Proteomes" id="UP000252355"/>
    </source>
</evidence>
<comment type="caution">
    <text evidence="2">The sequence shown here is derived from an EMBL/GenBank/DDBJ whole genome shotgun (WGS) entry which is preliminary data.</text>
</comment>